<dbReference type="InterPro" id="IPR044005">
    <property type="entry name" value="DZR_2"/>
</dbReference>
<keyword evidence="4" id="KW-1185">Reference proteome</keyword>
<dbReference type="CDD" id="cd06223">
    <property type="entry name" value="PRTases_typeI"/>
    <property type="match status" value="1"/>
</dbReference>
<dbReference type="RefSeq" id="WP_073126150.1">
    <property type="nucleotide sequence ID" value="NZ_BAABCH010000017.1"/>
</dbReference>
<reference evidence="4" key="1">
    <citation type="submission" date="2016-11" db="EMBL/GenBank/DDBJ databases">
        <authorList>
            <person name="Varghese N."/>
            <person name="Submissions S."/>
        </authorList>
    </citation>
    <scope>NUCLEOTIDE SEQUENCE [LARGE SCALE GENOMIC DNA]</scope>
    <source>
        <strain evidence="4">DSM 2635</strain>
    </source>
</reference>
<dbReference type="InterPro" id="IPR051910">
    <property type="entry name" value="ComF/GntX_DNA_util-trans"/>
</dbReference>
<dbReference type="SUPFAM" id="SSF53271">
    <property type="entry name" value="PRTase-like"/>
    <property type="match status" value="1"/>
</dbReference>
<feature type="domain" description="Double zinc ribbon" evidence="2">
    <location>
        <begin position="21"/>
        <end position="85"/>
    </location>
</feature>
<dbReference type="STRING" id="1121321.SAMN04488530_11544"/>
<evidence type="ECO:0000313" key="4">
    <source>
        <dbReference type="Proteomes" id="UP000243255"/>
    </source>
</evidence>
<accession>A0A1M5PQ02</accession>
<sequence length="266" mass="31342">MKDSRVDGFLKKRFKEVVDVLLDLIYPENISCIICNKPIKKTNTYSICKDCFKEINFILDGCIKCGKPIINHSLESQSVEGCNFCINRSFYFEKVISCMEYNDISKRLILGLKYQSNTYMCKYIAQIMKDKLELEKIKFDYIVFVPLHKKREKKRGFNQSQKIADYLGKLMDISVVDCVYRKKNTKRLYNLNRDERKRELKDVFEVKDNIEKIKKKDVLLIDDIFTTGATANELSRVLKFSDVNSVFVMTLLTKVSDNYIWERVLE</sequence>
<dbReference type="PANTHER" id="PTHR47505:SF1">
    <property type="entry name" value="DNA UTILIZATION PROTEIN YHGH"/>
    <property type="match status" value="1"/>
</dbReference>
<proteinExistence type="inferred from homology"/>
<comment type="similarity">
    <text evidence="1">Belongs to the ComF/GntX family.</text>
</comment>
<dbReference type="EMBL" id="FQWX01000015">
    <property type="protein sequence ID" value="SHH03761.1"/>
    <property type="molecule type" value="Genomic_DNA"/>
</dbReference>
<name>A0A1M5PQ02_9FIRM</name>
<organism evidence="3 4">
    <name type="scientific">Asaccharospora irregularis DSM 2635</name>
    <dbReference type="NCBI Taxonomy" id="1121321"/>
    <lineage>
        <taxon>Bacteria</taxon>
        <taxon>Bacillati</taxon>
        <taxon>Bacillota</taxon>
        <taxon>Clostridia</taxon>
        <taxon>Peptostreptococcales</taxon>
        <taxon>Peptostreptococcaceae</taxon>
        <taxon>Asaccharospora</taxon>
    </lineage>
</organism>
<dbReference type="Pfam" id="PF18912">
    <property type="entry name" value="DZR_2"/>
    <property type="match status" value="1"/>
</dbReference>
<evidence type="ECO:0000259" key="2">
    <source>
        <dbReference type="Pfam" id="PF18912"/>
    </source>
</evidence>
<gene>
    <name evidence="3" type="ORF">SAMN04488530_11544</name>
</gene>
<evidence type="ECO:0000256" key="1">
    <source>
        <dbReference type="ARBA" id="ARBA00008007"/>
    </source>
</evidence>
<dbReference type="Gene3D" id="3.40.50.2020">
    <property type="match status" value="1"/>
</dbReference>
<protein>
    <submittedName>
        <fullName evidence="3">Competence protein ComFC</fullName>
    </submittedName>
</protein>
<dbReference type="InterPro" id="IPR029057">
    <property type="entry name" value="PRTase-like"/>
</dbReference>
<dbReference type="PANTHER" id="PTHR47505">
    <property type="entry name" value="DNA UTILIZATION PROTEIN YHGH"/>
    <property type="match status" value="1"/>
</dbReference>
<dbReference type="AlphaFoldDB" id="A0A1M5PQ02"/>
<dbReference type="InterPro" id="IPR000836">
    <property type="entry name" value="PRTase_dom"/>
</dbReference>
<evidence type="ECO:0000313" key="3">
    <source>
        <dbReference type="EMBL" id="SHH03761.1"/>
    </source>
</evidence>
<dbReference type="Proteomes" id="UP000243255">
    <property type="component" value="Unassembled WGS sequence"/>
</dbReference>
<dbReference type="OrthoDB" id="9779910at2"/>